<dbReference type="Gene3D" id="3.40.50.150">
    <property type="entry name" value="Vaccinia Virus protein VP39"/>
    <property type="match status" value="1"/>
</dbReference>
<feature type="domain" description="Methyltransferase" evidence="1">
    <location>
        <begin position="34"/>
        <end position="106"/>
    </location>
</feature>
<dbReference type="AlphaFoldDB" id="A0A6M4X3L4"/>
<dbReference type="GO" id="GO:0032259">
    <property type="term" value="P:methylation"/>
    <property type="evidence" value="ECO:0007669"/>
    <property type="project" value="UniProtKB-KW"/>
</dbReference>
<keyword evidence="2" id="KW-0808">Transferase</keyword>
<protein>
    <submittedName>
        <fullName evidence="2">Methyltransferase</fullName>
    </submittedName>
</protein>
<dbReference type="CDD" id="cd02440">
    <property type="entry name" value="AdoMet_MTases"/>
    <property type="match status" value="1"/>
</dbReference>
<evidence type="ECO:0000259" key="1">
    <source>
        <dbReference type="Pfam" id="PF13649"/>
    </source>
</evidence>
<name>A0A6M4X3L4_9ACTN</name>
<organism evidence="2 3">
    <name type="scientific">Streptomyces asoensis</name>
    <dbReference type="NCBI Taxonomy" id="249586"/>
    <lineage>
        <taxon>Bacteria</taxon>
        <taxon>Bacillati</taxon>
        <taxon>Actinomycetota</taxon>
        <taxon>Actinomycetes</taxon>
        <taxon>Kitasatosporales</taxon>
        <taxon>Streptomycetaceae</taxon>
        <taxon>Streptomyces</taxon>
    </lineage>
</organism>
<dbReference type="Pfam" id="PF13649">
    <property type="entry name" value="Methyltransf_25"/>
    <property type="match status" value="1"/>
</dbReference>
<dbReference type="GO" id="GO:0008168">
    <property type="term" value="F:methyltransferase activity"/>
    <property type="evidence" value="ECO:0007669"/>
    <property type="project" value="UniProtKB-KW"/>
</dbReference>
<dbReference type="InterPro" id="IPR050320">
    <property type="entry name" value="N5-glutamine_MTase"/>
</dbReference>
<reference evidence="2" key="1">
    <citation type="submission" date="2020-03" db="EMBL/GenBank/DDBJ databases">
        <title>Molecular networking-based the target discovery of potent antiproliferative macrolactams: 5/6/7/16 polycyclic ansamycins and glycosylated trienomycin from Streptomyces cacaoi subsp. asoensis.</title>
        <authorList>
            <person name="Liu L.-L."/>
        </authorList>
    </citation>
    <scope>NUCLEOTIDE SEQUENCE [LARGE SCALE GENOMIC DNA]</scope>
    <source>
        <strain evidence="2">H2S5</strain>
    </source>
</reference>
<dbReference type="InterPro" id="IPR041698">
    <property type="entry name" value="Methyltransf_25"/>
</dbReference>
<sequence>MRWDLLPGVFSPLHTASTELFTSWVPYPVGGRFLEVGSGTGVTAVTAALRGCAQVTAVDITEAAVRNTRMNAARHGVTERVRTLRSDLFDALEPGDRFDLIFWNSNVVEAPGDFECTSEIELAIFDSGYVTHERFLRQGVERLADGGRLLLGFNSLGNLYALHRIAEGLGLRVQPLVSAKRQAGSFEVEFQLLELAPLAPCVDASGMTGTSLTAVPRGQISSATL</sequence>
<keyword evidence="3" id="KW-1185">Reference proteome</keyword>
<gene>
    <name evidence="2" type="ORF">G9272_43440</name>
</gene>
<accession>A0A6M4X3L4</accession>
<dbReference type="InterPro" id="IPR029063">
    <property type="entry name" value="SAM-dependent_MTases_sf"/>
</dbReference>
<dbReference type="EMBL" id="CP049838">
    <property type="protein sequence ID" value="QJT07364.1"/>
    <property type="molecule type" value="Genomic_DNA"/>
</dbReference>
<proteinExistence type="predicted"/>
<dbReference type="SUPFAM" id="SSF53335">
    <property type="entry name" value="S-adenosyl-L-methionine-dependent methyltransferases"/>
    <property type="match status" value="1"/>
</dbReference>
<keyword evidence="2" id="KW-0489">Methyltransferase</keyword>
<dbReference type="Proteomes" id="UP000502665">
    <property type="component" value="Chromosome"/>
</dbReference>
<evidence type="ECO:0000313" key="2">
    <source>
        <dbReference type="EMBL" id="QJT07364.1"/>
    </source>
</evidence>
<dbReference type="PANTHER" id="PTHR18895">
    <property type="entry name" value="HEMK METHYLTRANSFERASE"/>
    <property type="match status" value="1"/>
</dbReference>
<evidence type="ECO:0000313" key="3">
    <source>
        <dbReference type="Proteomes" id="UP000502665"/>
    </source>
</evidence>
<dbReference type="PANTHER" id="PTHR18895:SF74">
    <property type="entry name" value="MTRF1L RELEASE FACTOR GLUTAMINE METHYLTRANSFERASE"/>
    <property type="match status" value="1"/>
</dbReference>